<accession>A0A024G4R5</accession>
<dbReference type="EMBL" id="CAIX01000023">
    <property type="protein sequence ID" value="CCI41667.1"/>
    <property type="molecule type" value="Genomic_DNA"/>
</dbReference>
<protein>
    <submittedName>
        <fullName evidence="1">Uncharacterized protein</fullName>
    </submittedName>
</protein>
<gene>
    <name evidence="1" type="ORF">BN9_024510</name>
</gene>
<sequence length="101" mass="11925">MERVEKHIAIDSFFSPFHRIGCRLRRALPKAIVFYLCRTRSRLYPLHHLHTTKQAHAIYCDSKALVSQERVLNSAIFKGFFRMQTTIAMDQFAILTRIVCW</sequence>
<keyword evidence="2" id="KW-1185">Reference proteome</keyword>
<dbReference type="Proteomes" id="UP000053237">
    <property type="component" value="Unassembled WGS sequence"/>
</dbReference>
<reference evidence="1 2" key="1">
    <citation type="submission" date="2012-05" db="EMBL/GenBank/DDBJ databases">
        <title>Recombination and specialization in a pathogen metapopulation.</title>
        <authorList>
            <person name="Gardiner A."/>
            <person name="Kemen E."/>
            <person name="Schultz-Larsen T."/>
            <person name="MacLean D."/>
            <person name="Van Oosterhout C."/>
            <person name="Jones J.D.G."/>
        </authorList>
    </citation>
    <scope>NUCLEOTIDE SEQUENCE [LARGE SCALE GENOMIC DNA]</scope>
    <source>
        <strain evidence="1 2">Ac Nc2</strain>
    </source>
</reference>
<dbReference type="AlphaFoldDB" id="A0A024G4R5"/>
<organism evidence="1 2">
    <name type="scientific">Albugo candida</name>
    <dbReference type="NCBI Taxonomy" id="65357"/>
    <lineage>
        <taxon>Eukaryota</taxon>
        <taxon>Sar</taxon>
        <taxon>Stramenopiles</taxon>
        <taxon>Oomycota</taxon>
        <taxon>Peronosporomycetes</taxon>
        <taxon>Albuginales</taxon>
        <taxon>Albuginaceae</taxon>
        <taxon>Albugo</taxon>
    </lineage>
</organism>
<evidence type="ECO:0000313" key="2">
    <source>
        <dbReference type="Proteomes" id="UP000053237"/>
    </source>
</evidence>
<name>A0A024G4R5_9STRA</name>
<evidence type="ECO:0000313" key="1">
    <source>
        <dbReference type="EMBL" id="CCI41667.1"/>
    </source>
</evidence>
<dbReference type="InParanoid" id="A0A024G4R5"/>
<comment type="caution">
    <text evidence="1">The sequence shown here is derived from an EMBL/GenBank/DDBJ whole genome shotgun (WGS) entry which is preliminary data.</text>
</comment>
<proteinExistence type="predicted"/>